<dbReference type="AlphaFoldDB" id="A0A645F7W7"/>
<gene>
    <name evidence="1" type="ORF">SDC9_156913</name>
</gene>
<accession>A0A645F7W7</accession>
<organism evidence="1">
    <name type="scientific">bioreactor metagenome</name>
    <dbReference type="NCBI Taxonomy" id="1076179"/>
    <lineage>
        <taxon>unclassified sequences</taxon>
        <taxon>metagenomes</taxon>
        <taxon>ecological metagenomes</taxon>
    </lineage>
</organism>
<proteinExistence type="predicted"/>
<reference evidence="1" key="1">
    <citation type="submission" date="2019-08" db="EMBL/GenBank/DDBJ databases">
        <authorList>
            <person name="Kucharzyk K."/>
            <person name="Murdoch R.W."/>
            <person name="Higgins S."/>
            <person name="Loffler F."/>
        </authorList>
    </citation>
    <scope>NUCLEOTIDE SEQUENCE</scope>
</reference>
<evidence type="ECO:0000313" key="1">
    <source>
        <dbReference type="EMBL" id="MPN09622.1"/>
    </source>
</evidence>
<name>A0A645F7W7_9ZZZZ</name>
<comment type="caution">
    <text evidence="1">The sequence shown here is derived from an EMBL/GenBank/DDBJ whole genome shotgun (WGS) entry which is preliminary data.</text>
</comment>
<dbReference type="EMBL" id="VSSQ01055741">
    <property type="protein sequence ID" value="MPN09622.1"/>
    <property type="molecule type" value="Genomic_DNA"/>
</dbReference>
<sequence length="41" mass="4502">MISGDLIHTFNIGTVDVISKIDFTGFHGNHTGGRFARILKD</sequence>
<protein>
    <submittedName>
        <fullName evidence="1">Uncharacterized protein</fullName>
    </submittedName>
</protein>